<dbReference type="GO" id="GO:0006098">
    <property type="term" value="P:pentose-phosphate shunt"/>
    <property type="evidence" value="ECO:0007669"/>
    <property type="project" value="TreeGrafter"/>
</dbReference>
<keyword evidence="3" id="KW-1133">Transmembrane helix</keyword>
<evidence type="ECO:0000256" key="3">
    <source>
        <dbReference type="SAM" id="Phobius"/>
    </source>
</evidence>
<organism evidence="5">
    <name type="scientific">marine sediment metagenome</name>
    <dbReference type="NCBI Taxonomy" id="412755"/>
    <lineage>
        <taxon>unclassified sequences</taxon>
        <taxon>metagenomes</taxon>
        <taxon>ecological metagenomes</taxon>
    </lineage>
</organism>
<evidence type="ECO:0000313" key="5">
    <source>
        <dbReference type="EMBL" id="GAJ21678.1"/>
    </source>
</evidence>
<keyword evidence="3" id="KW-0472">Membrane</keyword>
<dbReference type="InterPro" id="IPR005475">
    <property type="entry name" value="Transketolase-like_Pyr-bd"/>
</dbReference>
<dbReference type="SUPFAM" id="SSF52922">
    <property type="entry name" value="TK C-terminal domain-like"/>
    <property type="match status" value="1"/>
</dbReference>
<accession>X1UW00</accession>
<feature type="non-terminal residue" evidence="5">
    <location>
        <position position="1"/>
    </location>
</feature>
<dbReference type="SMART" id="SM00861">
    <property type="entry name" value="Transket_pyr"/>
    <property type="match status" value="1"/>
</dbReference>
<comment type="caution">
    <text evidence="5">The sequence shown here is derived from an EMBL/GenBank/DDBJ whole genome shotgun (WGS) entry which is preliminary data.</text>
</comment>
<evidence type="ECO:0000256" key="2">
    <source>
        <dbReference type="ARBA" id="ARBA00022842"/>
    </source>
</evidence>
<dbReference type="Pfam" id="PF22613">
    <property type="entry name" value="Transketolase_C_1"/>
    <property type="match status" value="1"/>
</dbReference>
<dbReference type="AlphaFoldDB" id="X1UW00"/>
<dbReference type="InterPro" id="IPR029061">
    <property type="entry name" value="THDP-binding"/>
</dbReference>
<feature type="domain" description="Transketolase-like pyrimidine-binding" evidence="4">
    <location>
        <begin position="1"/>
        <end position="122"/>
    </location>
</feature>
<dbReference type="Pfam" id="PF02779">
    <property type="entry name" value="Transket_pyr"/>
    <property type="match status" value="1"/>
</dbReference>
<sequence length="222" mass="24006">QLHFGVREHAMGGIASGMALHGGIIPYTATFLVFSDYMRPPMRLAAMMGFRVIYIFSHDSVGLGEDGPTHQPVEQLMGLRTVLNLVVLRPADATETVEAWKVALQRRRGPTALILSRQSLPVLDRKALAPASGVQRGGYVLWEAANPPVAILISTGSEVHIALEAGKLLQEKGIAARVVSLPSWELFDAQSVEYRSSVLPASIPARVSIEAGVTLGWERYVG</sequence>
<feature type="transmembrane region" description="Helical" evidence="3">
    <location>
        <begin position="12"/>
        <end position="34"/>
    </location>
</feature>
<dbReference type="PANTHER" id="PTHR43522:SF2">
    <property type="entry name" value="TRANSKETOLASE 1-RELATED"/>
    <property type="match status" value="1"/>
</dbReference>
<feature type="non-terminal residue" evidence="5">
    <location>
        <position position="222"/>
    </location>
</feature>
<dbReference type="GO" id="GO:0046872">
    <property type="term" value="F:metal ion binding"/>
    <property type="evidence" value="ECO:0007669"/>
    <property type="project" value="UniProtKB-KW"/>
</dbReference>
<dbReference type="EMBL" id="BARW01035618">
    <property type="protein sequence ID" value="GAJ21678.1"/>
    <property type="molecule type" value="Genomic_DNA"/>
</dbReference>
<dbReference type="Gene3D" id="3.40.50.970">
    <property type="match status" value="1"/>
</dbReference>
<dbReference type="CDD" id="cd07033">
    <property type="entry name" value="TPP_PYR_DXS_TK_like"/>
    <property type="match status" value="1"/>
</dbReference>
<gene>
    <name evidence="5" type="ORF">S12H4_55510</name>
</gene>
<reference evidence="5" key="1">
    <citation type="journal article" date="2014" name="Front. Microbiol.">
        <title>High frequency of phylogenetically diverse reductive dehalogenase-homologous genes in deep subseafloor sedimentary metagenomes.</title>
        <authorList>
            <person name="Kawai M."/>
            <person name="Futagami T."/>
            <person name="Toyoda A."/>
            <person name="Takaki Y."/>
            <person name="Nishi S."/>
            <person name="Hori S."/>
            <person name="Arai W."/>
            <person name="Tsubouchi T."/>
            <person name="Morono Y."/>
            <person name="Uchiyama I."/>
            <person name="Ito T."/>
            <person name="Fujiyama A."/>
            <person name="Inagaki F."/>
            <person name="Takami H."/>
        </authorList>
    </citation>
    <scope>NUCLEOTIDE SEQUENCE</scope>
    <source>
        <strain evidence="5">Expedition CK06-06</strain>
    </source>
</reference>
<dbReference type="InterPro" id="IPR055152">
    <property type="entry name" value="Transketolase-like_C_2"/>
</dbReference>
<dbReference type="GO" id="GO:0005829">
    <property type="term" value="C:cytosol"/>
    <property type="evidence" value="ECO:0007669"/>
    <property type="project" value="TreeGrafter"/>
</dbReference>
<name>X1UW00_9ZZZZ</name>
<dbReference type="Gene3D" id="3.40.50.920">
    <property type="match status" value="1"/>
</dbReference>
<proteinExistence type="predicted"/>
<dbReference type="SUPFAM" id="SSF52518">
    <property type="entry name" value="Thiamin diphosphate-binding fold (THDP-binding)"/>
    <property type="match status" value="1"/>
</dbReference>
<keyword evidence="1" id="KW-0479">Metal-binding</keyword>
<evidence type="ECO:0000256" key="1">
    <source>
        <dbReference type="ARBA" id="ARBA00022723"/>
    </source>
</evidence>
<keyword evidence="3" id="KW-0812">Transmembrane</keyword>
<dbReference type="GO" id="GO:0004802">
    <property type="term" value="F:transketolase activity"/>
    <property type="evidence" value="ECO:0007669"/>
    <property type="project" value="TreeGrafter"/>
</dbReference>
<evidence type="ECO:0000259" key="4">
    <source>
        <dbReference type="SMART" id="SM00861"/>
    </source>
</evidence>
<dbReference type="InterPro" id="IPR009014">
    <property type="entry name" value="Transketo_C/PFOR_II"/>
</dbReference>
<dbReference type="InterPro" id="IPR033247">
    <property type="entry name" value="Transketolase_fam"/>
</dbReference>
<dbReference type="PANTHER" id="PTHR43522">
    <property type="entry name" value="TRANSKETOLASE"/>
    <property type="match status" value="1"/>
</dbReference>
<keyword evidence="2" id="KW-0460">Magnesium</keyword>
<protein>
    <recommendedName>
        <fullName evidence="4">Transketolase-like pyrimidine-binding domain-containing protein</fullName>
    </recommendedName>
</protein>